<gene>
    <name evidence="3" type="ORF">IO98_16145</name>
</gene>
<comment type="caution">
    <text evidence="3">The sequence shown here is derived from an EMBL/GenBank/DDBJ whole genome shotgun (WGS) entry which is preliminary data.</text>
</comment>
<feature type="domain" description="Nitroreductase" evidence="2">
    <location>
        <begin position="67"/>
        <end position="258"/>
    </location>
</feature>
<sequence>MDNFNDNRAFMKSGFDLPEREFTSDQERGMPPPSATKTIDDTLKVIELPTVDKNIVKNNDLYTCFNNRRSRRNYKDTPITLEELSFLLWSTQGVQKVIPAYKNTGHITLRPVPSAGGRHSSETYLAINNVEGLEKGIYIYMPIEHKLAFIQHVDSLPEKLAYAYGGEGYENESKWFGRAPVVFLWSCIPYRGEWRYHCEAHRLMLLDIGHICQNLYLAAEGIGCGTCAIAAYVQEAFDELLGIDGINEYVVYLAAVGKVE</sequence>
<dbReference type="InterPro" id="IPR020051">
    <property type="entry name" value="SagB-type_dehydrogenase"/>
</dbReference>
<name>A0A084JKK6_9FIRM</name>
<feature type="compositionally biased region" description="Basic and acidic residues" evidence="1">
    <location>
        <begin position="17"/>
        <end position="28"/>
    </location>
</feature>
<dbReference type="PANTHER" id="PTHR43745:SF2">
    <property type="entry name" value="NITROREDUCTASE MJ1384-RELATED"/>
    <property type="match status" value="1"/>
</dbReference>
<proteinExistence type="predicted"/>
<evidence type="ECO:0000256" key="1">
    <source>
        <dbReference type="SAM" id="MobiDB-lite"/>
    </source>
</evidence>
<reference evidence="3 4" key="1">
    <citation type="submission" date="2014-07" db="EMBL/GenBank/DDBJ databases">
        <title>Draft genome of Clostridium celerecrescens 152B isolated from sediments associated with methane hydrate from Krishna Godavari basin.</title>
        <authorList>
            <person name="Honkalas V.S."/>
            <person name="Dabir A.P."/>
            <person name="Arora P."/>
            <person name="Dhakephalkar P.K."/>
        </authorList>
    </citation>
    <scope>NUCLEOTIDE SEQUENCE [LARGE SCALE GENOMIC DNA]</scope>
    <source>
        <strain evidence="3 4">152B</strain>
    </source>
</reference>
<dbReference type="Proteomes" id="UP000028525">
    <property type="component" value="Unassembled WGS sequence"/>
</dbReference>
<dbReference type="InterPro" id="IPR029479">
    <property type="entry name" value="Nitroreductase"/>
</dbReference>
<accession>A0A084JKK6</accession>
<dbReference type="NCBIfam" id="TIGR03605">
    <property type="entry name" value="antibiot_sagB"/>
    <property type="match status" value="1"/>
</dbReference>
<organism evidence="3 4">
    <name type="scientific">Lacrimispora celerecrescens</name>
    <dbReference type="NCBI Taxonomy" id="29354"/>
    <lineage>
        <taxon>Bacteria</taxon>
        <taxon>Bacillati</taxon>
        <taxon>Bacillota</taxon>
        <taxon>Clostridia</taxon>
        <taxon>Lachnospirales</taxon>
        <taxon>Lachnospiraceae</taxon>
        <taxon>Lacrimispora</taxon>
    </lineage>
</organism>
<dbReference type="SUPFAM" id="SSF55469">
    <property type="entry name" value="FMN-dependent nitroreductase-like"/>
    <property type="match status" value="1"/>
</dbReference>
<dbReference type="STRING" id="29354.IO98_16145"/>
<dbReference type="RefSeq" id="WP_038282760.1">
    <property type="nucleotide sequence ID" value="NZ_JPME01000018.1"/>
</dbReference>
<evidence type="ECO:0000313" key="4">
    <source>
        <dbReference type="Proteomes" id="UP000028525"/>
    </source>
</evidence>
<dbReference type="AlphaFoldDB" id="A0A084JKK6"/>
<dbReference type="GO" id="GO:0016491">
    <property type="term" value="F:oxidoreductase activity"/>
    <property type="evidence" value="ECO:0007669"/>
    <property type="project" value="InterPro"/>
</dbReference>
<evidence type="ECO:0000313" key="3">
    <source>
        <dbReference type="EMBL" id="KEZ89490.1"/>
    </source>
</evidence>
<protein>
    <recommendedName>
        <fullName evidence="2">Nitroreductase domain-containing protein</fullName>
    </recommendedName>
</protein>
<dbReference type="EMBL" id="JPME01000018">
    <property type="protein sequence ID" value="KEZ89490.1"/>
    <property type="molecule type" value="Genomic_DNA"/>
</dbReference>
<dbReference type="InterPro" id="IPR000415">
    <property type="entry name" value="Nitroreductase-like"/>
</dbReference>
<feature type="region of interest" description="Disordered" evidence="1">
    <location>
        <begin position="15"/>
        <end position="37"/>
    </location>
</feature>
<dbReference type="Pfam" id="PF00881">
    <property type="entry name" value="Nitroreductase"/>
    <property type="match status" value="1"/>
</dbReference>
<dbReference type="PANTHER" id="PTHR43745">
    <property type="entry name" value="NITROREDUCTASE MJ1384-RELATED"/>
    <property type="match status" value="1"/>
</dbReference>
<dbReference type="CDD" id="cd02142">
    <property type="entry name" value="McbC_SagB-like_oxidoreductase"/>
    <property type="match status" value="1"/>
</dbReference>
<keyword evidence="4" id="KW-1185">Reference proteome</keyword>
<dbReference type="Gene3D" id="3.40.109.10">
    <property type="entry name" value="NADH Oxidase"/>
    <property type="match status" value="1"/>
</dbReference>
<dbReference type="OrthoDB" id="9801593at2"/>
<dbReference type="InterPro" id="IPR052544">
    <property type="entry name" value="Bacteriocin_Proc_Enz"/>
</dbReference>
<evidence type="ECO:0000259" key="2">
    <source>
        <dbReference type="Pfam" id="PF00881"/>
    </source>
</evidence>